<evidence type="ECO:0000313" key="6">
    <source>
        <dbReference type="EMBL" id="QCT06677.1"/>
    </source>
</evidence>
<accession>A0A4P8XUU4</accession>
<dbReference type="PANTHER" id="PTHR10067">
    <property type="entry name" value="PHOSPHATIDYLSERINE DECARBOXYLASE"/>
    <property type="match status" value="1"/>
</dbReference>
<dbReference type="KEGG" id="ruj:E5Z56_04545"/>
<gene>
    <name evidence="6" type="ORF">E5Z56_04545</name>
</gene>
<keyword evidence="3" id="KW-0456">Lyase</keyword>
<keyword evidence="4" id="KW-0670">Pyruvate</keyword>
<dbReference type="AlphaFoldDB" id="A0A4P8XUU4"/>
<keyword evidence="5" id="KW-1133">Transmembrane helix</keyword>
<keyword evidence="7" id="KW-1185">Reference proteome</keyword>
<dbReference type="RefSeq" id="WP_138156729.1">
    <property type="nucleotide sequence ID" value="NZ_CP039381.1"/>
</dbReference>
<proteinExistence type="predicted"/>
<dbReference type="GO" id="GO:0008654">
    <property type="term" value="P:phospholipid biosynthetic process"/>
    <property type="evidence" value="ECO:0007669"/>
    <property type="project" value="InterPro"/>
</dbReference>
<evidence type="ECO:0000256" key="2">
    <source>
        <dbReference type="ARBA" id="ARBA00023145"/>
    </source>
</evidence>
<keyword evidence="5" id="KW-0812">Transmembrane</keyword>
<feature type="transmembrane region" description="Helical" evidence="5">
    <location>
        <begin position="25"/>
        <end position="48"/>
    </location>
</feature>
<dbReference type="Proteomes" id="UP000301475">
    <property type="component" value="Chromosome"/>
</dbReference>
<keyword evidence="5" id="KW-0472">Membrane</keyword>
<dbReference type="GO" id="GO:0004609">
    <property type="term" value="F:phosphatidylserine decarboxylase activity"/>
    <property type="evidence" value="ECO:0007669"/>
    <property type="project" value="InterPro"/>
</dbReference>
<protein>
    <submittedName>
        <fullName evidence="6">Phosphatidylserine decarboxylase</fullName>
    </submittedName>
</protein>
<evidence type="ECO:0000313" key="7">
    <source>
        <dbReference type="Proteomes" id="UP000301475"/>
    </source>
</evidence>
<keyword evidence="1" id="KW-0210">Decarboxylase</keyword>
<name>A0A4P8XUU4_9FIRM</name>
<sequence>MDTNKTIDLNNLKQDKSLTFLYKNIFGRIILKVITLPFVSAIVGKYMSSSLSKGRIEKFITQNNINMDEYEKADYKSFNDFFTRKIKAEKRPFPTDRSLFFSPCDGKLSAYKIKDNTVLPIKGSYYTINHLLCNSRLAKKYKEGYCLVFRLAVDDYHRYAFVDDGIQEKSVKIKGILHTVQPIALNKYPVFVQNSREYAMMHTENFGDIVQVEVGALMVGKIKNHISSGKIERCKEKGMFLFGGSTIILLCDKDAVEIDETFFTNTDNNKETIVKMGQVLGKKR</sequence>
<evidence type="ECO:0000256" key="5">
    <source>
        <dbReference type="SAM" id="Phobius"/>
    </source>
</evidence>
<dbReference type="Pfam" id="PF02666">
    <property type="entry name" value="PS_Dcarbxylase"/>
    <property type="match status" value="1"/>
</dbReference>
<dbReference type="OrthoDB" id="9802030at2"/>
<dbReference type="InterPro" id="IPR003817">
    <property type="entry name" value="PS_Dcarbxylase"/>
</dbReference>
<evidence type="ECO:0000256" key="3">
    <source>
        <dbReference type="ARBA" id="ARBA00023239"/>
    </source>
</evidence>
<dbReference type="PANTHER" id="PTHR10067:SF17">
    <property type="entry name" value="PHOSPHATIDYLSERINE DECARBOXYLASE PROENZYME 2"/>
    <property type="match status" value="1"/>
</dbReference>
<reference evidence="6 7" key="1">
    <citation type="submission" date="2019-04" db="EMBL/GenBank/DDBJ databases">
        <authorList>
            <person name="Embree M."/>
            <person name="Gaffney J.R."/>
        </authorList>
    </citation>
    <scope>NUCLEOTIDE SEQUENCE [LARGE SCALE GENOMIC DNA]</scope>
    <source>
        <strain evidence="6 7">JE7A12</strain>
    </source>
</reference>
<dbReference type="EMBL" id="CP039381">
    <property type="protein sequence ID" value="QCT06677.1"/>
    <property type="molecule type" value="Genomic_DNA"/>
</dbReference>
<organism evidence="6 7">
    <name type="scientific">Ruminococcus bovis</name>
    <dbReference type="NCBI Taxonomy" id="2564099"/>
    <lineage>
        <taxon>Bacteria</taxon>
        <taxon>Bacillati</taxon>
        <taxon>Bacillota</taxon>
        <taxon>Clostridia</taxon>
        <taxon>Eubacteriales</taxon>
        <taxon>Oscillospiraceae</taxon>
        <taxon>Ruminococcus</taxon>
    </lineage>
</organism>
<keyword evidence="2" id="KW-0865">Zymogen</keyword>
<evidence type="ECO:0000256" key="4">
    <source>
        <dbReference type="ARBA" id="ARBA00023317"/>
    </source>
</evidence>
<evidence type="ECO:0000256" key="1">
    <source>
        <dbReference type="ARBA" id="ARBA00022793"/>
    </source>
</evidence>